<name>A0A3R5UVZ4_9BACT</name>
<dbReference type="GO" id="GO:0030170">
    <property type="term" value="F:pyridoxal phosphate binding"/>
    <property type="evidence" value="ECO:0007669"/>
    <property type="project" value="InterPro"/>
</dbReference>
<comment type="cofactor">
    <cofactor evidence="1">
        <name>pyridoxal 5'-phosphate</name>
        <dbReference type="ChEBI" id="CHEBI:597326"/>
    </cofactor>
</comment>
<accession>A0A3R5UVZ4</accession>
<dbReference type="AlphaFoldDB" id="A0A3R5UVZ4"/>
<keyword evidence="2 3" id="KW-0663">Pyridoxal phosphate</keyword>
<dbReference type="Pfam" id="PF00202">
    <property type="entry name" value="Aminotran_3"/>
    <property type="match status" value="1"/>
</dbReference>
<keyword evidence="5" id="KW-1185">Reference proteome</keyword>
<dbReference type="EMBL" id="CP035108">
    <property type="protein sequence ID" value="QAR31873.1"/>
    <property type="molecule type" value="Genomic_DNA"/>
</dbReference>
<keyword evidence="4" id="KW-0032">Aminotransferase</keyword>
<dbReference type="Proteomes" id="UP000287502">
    <property type="component" value="Chromosome"/>
</dbReference>
<dbReference type="PANTHER" id="PTHR43713">
    <property type="entry name" value="GLUTAMATE-1-SEMIALDEHYDE 2,1-AMINOMUTASE"/>
    <property type="match status" value="1"/>
</dbReference>
<dbReference type="Gene3D" id="3.40.640.10">
    <property type="entry name" value="Type I PLP-dependent aspartate aminotransferase-like (Major domain)"/>
    <property type="match status" value="1"/>
</dbReference>
<sequence>MSLFDKYSAMFPLSEREYGKALELFPGGVCHDIRRFEPFPFVTDSAEGAYLQTIDGVTLLDLWCGHYGNILGHASTETAAALREAAENGTHTGTLNEQQIKLASLIKSAVSEMELMRFCTSGTEATMYAVRTAKAYTGRELIVKIEGGWHGANSELSYDIKPPFNRLTGTGGTISLPFNNMEATADVLEKVGDNAAAIIIEPVIGAGGGIPAKKEYLQMLREFCDRTGTVLIFDEVITGFRFRFGSVSPLLGVTPDMFTMGKIIGGGLAIGAYGGRREIMRTITDKKIVVGGGTFSASPVTMNAGFNTLSTLKKADYSLLNSAGDNIRERIKTTVCKYTDKACVTGFGSFFFLHFLNEVPQEVTCRPSRLLPAMDSNTERLFKIAMILNGVFTMHSGGALSFAHLKTEKLSDTVIKAYENSLEAVFDERRQTLP</sequence>
<reference evidence="4 5" key="1">
    <citation type="submission" date="2019-01" db="EMBL/GenBank/DDBJ databases">
        <title>Geovibrio thiophilus DSM 11263, complete genome.</title>
        <authorList>
            <person name="Spring S."/>
            <person name="Bunk B."/>
            <person name="Sproer C."/>
        </authorList>
    </citation>
    <scope>NUCLEOTIDE SEQUENCE [LARGE SCALE GENOMIC DNA]</scope>
    <source>
        <strain evidence="4 5">DSM 11263</strain>
    </source>
</reference>
<keyword evidence="4" id="KW-0808">Transferase</keyword>
<dbReference type="GO" id="GO:0008483">
    <property type="term" value="F:transaminase activity"/>
    <property type="evidence" value="ECO:0007669"/>
    <property type="project" value="UniProtKB-KW"/>
</dbReference>
<dbReference type="InterPro" id="IPR015422">
    <property type="entry name" value="PyrdxlP-dep_Trfase_small"/>
</dbReference>
<dbReference type="InterPro" id="IPR015424">
    <property type="entry name" value="PyrdxlP-dep_Trfase"/>
</dbReference>
<dbReference type="RefSeq" id="WP_128465160.1">
    <property type="nucleotide sequence ID" value="NZ_CP035108.1"/>
</dbReference>
<gene>
    <name evidence="4" type="ORF">EP073_00185</name>
</gene>
<dbReference type="Gene3D" id="3.90.1150.10">
    <property type="entry name" value="Aspartate Aminotransferase, domain 1"/>
    <property type="match status" value="1"/>
</dbReference>
<dbReference type="PANTHER" id="PTHR43713:SF3">
    <property type="entry name" value="GLUTAMATE-1-SEMIALDEHYDE 2,1-AMINOMUTASE 1, CHLOROPLASTIC-RELATED"/>
    <property type="match status" value="1"/>
</dbReference>
<dbReference type="InterPro" id="IPR015421">
    <property type="entry name" value="PyrdxlP-dep_Trfase_major"/>
</dbReference>
<dbReference type="KEGG" id="gtl:EP073_00185"/>
<comment type="similarity">
    <text evidence="3">Belongs to the class-III pyridoxal-phosphate-dependent aminotransferase family.</text>
</comment>
<dbReference type="PROSITE" id="PS00600">
    <property type="entry name" value="AA_TRANSFER_CLASS_3"/>
    <property type="match status" value="1"/>
</dbReference>
<dbReference type="InterPro" id="IPR049704">
    <property type="entry name" value="Aminotrans_3_PPA_site"/>
</dbReference>
<evidence type="ECO:0000313" key="4">
    <source>
        <dbReference type="EMBL" id="QAR31873.1"/>
    </source>
</evidence>
<protein>
    <submittedName>
        <fullName evidence="4">Aminotransferase class III-fold pyridoxal phosphate-dependent enzyme</fullName>
    </submittedName>
</protein>
<dbReference type="SUPFAM" id="SSF53383">
    <property type="entry name" value="PLP-dependent transferases"/>
    <property type="match status" value="1"/>
</dbReference>
<evidence type="ECO:0000256" key="1">
    <source>
        <dbReference type="ARBA" id="ARBA00001933"/>
    </source>
</evidence>
<proteinExistence type="inferred from homology"/>
<evidence type="ECO:0000256" key="3">
    <source>
        <dbReference type="RuleBase" id="RU003560"/>
    </source>
</evidence>
<organism evidence="4 5">
    <name type="scientific">Geovibrio thiophilus</name>
    <dbReference type="NCBI Taxonomy" id="139438"/>
    <lineage>
        <taxon>Bacteria</taxon>
        <taxon>Pseudomonadati</taxon>
        <taxon>Deferribacterota</taxon>
        <taxon>Deferribacteres</taxon>
        <taxon>Deferribacterales</taxon>
        <taxon>Geovibrionaceae</taxon>
        <taxon>Geovibrio</taxon>
    </lineage>
</organism>
<dbReference type="InterPro" id="IPR005814">
    <property type="entry name" value="Aminotrans_3"/>
</dbReference>
<dbReference type="OrthoDB" id="9807885at2"/>
<evidence type="ECO:0000256" key="2">
    <source>
        <dbReference type="ARBA" id="ARBA00022898"/>
    </source>
</evidence>
<evidence type="ECO:0000313" key="5">
    <source>
        <dbReference type="Proteomes" id="UP000287502"/>
    </source>
</evidence>